<protein>
    <recommendedName>
        <fullName evidence="19">1-acyl-sn-glycerol-3-phosphate acyltransferase</fullName>
        <ecNumber evidence="19">2.3.1.51</ecNumber>
    </recommendedName>
</protein>
<comment type="catalytic activity">
    <reaction evidence="13">
        <text>1-(9Z,12Z,15Z)-octadecatrienoyl-sn-glycero-3-phosphate + (9Z)-octadecenoyl-CoA = 1-(9Z,12Z,15Z)-octadecatrienoyl-2-(9Z)-octadecenoyl-sn-glycero-3-phosphate + CoA</text>
        <dbReference type="Rhea" id="RHEA:37139"/>
        <dbReference type="ChEBI" id="CHEBI:57287"/>
        <dbReference type="ChEBI" id="CHEBI:57387"/>
        <dbReference type="ChEBI" id="CHEBI:74549"/>
        <dbReference type="ChEBI" id="CHEBI:74550"/>
    </reaction>
    <physiologicalReaction direction="left-to-right" evidence="13">
        <dbReference type="Rhea" id="RHEA:37140"/>
    </physiologicalReaction>
</comment>
<feature type="transmembrane region" description="Helical" evidence="20">
    <location>
        <begin position="124"/>
        <end position="142"/>
    </location>
</feature>
<comment type="pathway">
    <text evidence="6">Phospholipid metabolism; CDP-diacylglycerol biosynthesis; CDP-diacylglycerol from sn-glycerol 3-phosphate: step 2/3.</text>
</comment>
<reference evidence="22" key="3">
    <citation type="submission" date="2025-09" db="UniProtKB">
        <authorList>
            <consortium name="Ensembl"/>
        </authorList>
    </citation>
    <scope>IDENTIFICATION</scope>
</reference>
<comment type="catalytic activity">
    <reaction evidence="15">
        <text>pentadecanoyl-CoA + 1-(9Z-octadecenoyl)-sn-glycero-3-phosphate = 1-(9Z)-octadecenoyl-2-pentadecanoyl-sn-glycero-3-phosphate + CoA</text>
        <dbReference type="Rhea" id="RHEA:37175"/>
        <dbReference type="ChEBI" id="CHEBI:57287"/>
        <dbReference type="ChEBI" id="CHEBI:74309"/>
        <dbReference type="ChEBI" id="CHEBI:74544"/>
        <dbReference type="ChEBI" id="CHEBI:74578"/>
    </reaction>
    <physiologicalReaction direction="left-to-right" evidence="15">
        <dbReference type="Rhea" id="RHEA:37176"/>
    </physiologicalReaction>
</comment>
<evidence type="ECO:0000256" key="20">
    <source>
        <dbReference type="SAM" id="Phobius"/>
    </source>
</evidence>
<evidence type="ECO:0000256" key="6">
    <source>
        <dbReference type="ARBA" id="ARBA00004728"/>
    </source>
</evidence>
<dbReference type="InterPro" id="IPR004552">
    <property type="entry name" value="AGP_acyltrans"/>
</dbReference>
<comment type="domain">
    <text evidence="19">The HXXXXD motif is essential for acyltransferase activity and may constitute the binding site for the phosphate moiety of the glycerol-3-phosphate.</text>
</comment>
<evidence type="ECO:0000256" key="9">
    <source>
        <dbReference type="ARBA" id="ARBA00023315"/>
    </source>
</evidence>
<sequence>MVLSLGLVNIFLFFFAAFLLYCYSNIFRYYFRIHYLNGWMLLWSIVLVPVMVLRGRNVANMRLLRLVMLPLKYILGIKLNVRGATNLNLKGPYVMVANHQSNVDFLGMFQILPDRCTLIVKKEILYYFTIGMVTWLSGFIFIDRKNRDPTIKIMSEAADTMLRLWIFPEGTRSYSSTILPFKTGAFHLAVKAQVPIIPVVMSCYLPFFNTKLNKFTTGREVTIQILPPIKTEGLSPSDVPELTDRVRETMISTFHELSGRFGYLK</sequence>
<evidence type="ECO:0000256" key="15">
    <source>
        <dbReference type="ARBA" id="ARBA00048973"/>
    </source>
</evidence>
<comment type="catalytic activity">
    <reaction evidence="4">
        <text>1-(9Z-octadecenoyl)-sn-glycero-3-phosphate + tetradecanoyl-CoA = 1-(9Z)-octadecenoyl-2-tetradecanoyl-sn-glycero-3-phosphate + CoA</text>
        <dbReference type="Rhea" id="RHEA:37171"/>
        <dbReference type="ChEBI" id="CHEBI:57287"/>
        <dbReference type="ChEBI" id="CHEBI:57385"/>
        <dbReference type="ChEBI" id="CHEBI:74544"/>
        <dbReference type="ChEBI" id="CHEBI:74579"/>
    </reaction>
    <physiologicalReaction direction="left-to-right" evidence="4">
        <dbReference type="Rhea" id="RHEA:37172"/>
    </physiologicalReaction>
</comment>
<keyword evidence="23" id="KW-1185">Reference proteome</keyword>
<feature type="domain" description="Phospholipid/glycerol acyltransferase" evidence="21">
    <location>
        <begin position="93"/>
        <end position="204"/>
    </location>
</feature>
<dbReference type="GO" id="GO:0006654">
    <property type="term" value="P:phosphatidic acid biosynthetic process"/>
    <property type="evidence" value="ECO:0000318"/>
    <property type="project" value="GO_Central"/>
</dbReference>
<proteinExistence type="inferred from homology"/>
<evidence type="ECO:0000313" key="23">
    <source>
        <dbReference type="Proteomes" id="UP000001646"/>
    </source>
</evidence>
<evidence type="ECO:0000256" key="13">
    <source>
        <dbReference type="ARBA" id="ARBA00048293"/>
    </source>
</evidence>
<dbReference type="EC" id="2.3.1.51" evidence="19"/>
<keyword evidence="19" id="KW-0594">Phospholipid biosynthesis</keyword>
<dbReference type="Pfam" id="PF01553">
    <property type="entry name" value="Acyltransferase"/>
    <property type="match status" value="1"/>
</dbReference>
<evidence type="ECO:0000256" key="18">
    <source>
        <dbReference type="ARBA" id="ARBA00049561"/>
    </source>
</evidence>
<keyword evidence="19" id="KW-0443">Lipid metabolism</keyword>
<evidence type="ECO:0000256" key="8">
    <source>
        <dbReference type="ARBA" id="ARBA00022679"/>
    </source>
</evidence>
<dbReference type="GO" id="GO:0003841">
    <property type="term" value="F:1-acylglycerol-3-phosphate O-acyltransferase activity"/>
    <property type="evidence" value="ECO:0000318"/>
    <property type="project" value="GO_Central"/>
</dbReference>
<dbReference type="GO" id="GO:0005783">
    <property type="term" value="C:endoplasmic reticulum"/>
    <property type="evidence" value="ECO:0000318"/>
    <property type="project" value="GO_Central"/>
</dbReference>
<dbReference type="GO" id="GO:0016020">
    <property type="term" value="C:membrane"/>
    <property type="evidence" value="ECO:0007669"/>
    <property type="project" value="InterPro"/>
</dbReference>
<evidence type="ECO:0000256" key="17">
    <source>
        <dbReference type="ARBA" id="ARBA00049491"/>
    </source>
</evidence>
<dbReference type="Proteomes" id="UP000001646">
    <property type="component" value="Chromosome 2"/>
</dbReference>
<dbReference type="Ensembl" id="ENSACAT00000049772.1">
    <property type="protein sequence ID" value="ENSACAP00000024928.1"/>
    <property type="gene ID" value="ENSACAG00000028734.2"/>
</dbReference>
<dbReference type="CDD" id="cd07989">
    <property type="entry name" value="LPLAT_AGPAT-like"/>
    <property type="match status" value="1"/>
</dbReference>
<keyword evidence="20" id="KW-0472">Membrane</keyword>
<feature type="transmembrane region" description="Helical" evidence="20">
    <location>
        <begin position="6"/>
        <end position="23"/>
    </location>
</feature>
<name>A0A803SPN8_ANOCA</name>
<evidence type="ECO:0000256" key="10">
    <source>
        <dbReference type="ARBA" id="ARBA00047525"/>
    </source>
</evidence>
<keyword evidence="20" id="KW-1133">Transmembrane helix</keyword>
<keyword evidence="19" id="KW-1208">Phospholipid metabolism</keyword>
<dbReference type="SUPFAM" id="SSF69593">
    <property type="entry name" value="Glycerol-3-phosphate (1)-acyltransferase"/>
    <property type="match status" value="1"/>
</dbReference>
<dbReference type="GeneTree" id="ENSGT00390000008726"/>
<reference evidence="22" key="2">
    <citation type="submission" date="2025-08" db="UniProtKB">
        <authorList>
            <consortium name="Ensembl"/>
        </authorList>
    </citation>
    <scope>IDENTIFICATION</scope>
</reference>
<accession>A0A803SPN8</accession>
<comment type="catalytic activity">
    <reaction evidence="16">
        <text>1-(9Z-octadecenoyl)-sn-glycero-3-phosphate + (9Z,12Z)-octadecadienoyl-CoA = 1-(9Z)-octadecenoyl-2-(9Z,12Z)-octadecadienoyl-sn-glycero-3-phosphate + CoA</text>
        <dbReference type="Rhea" id="RHEA:37159"/>
        <dbReference type="ChEBI" id="CHEBI:57287"/>
        <dbReference type="ChEBI" id="CHEBI:57383"/>
        <dbReference type="ChEBI" id="CHEBI:74544"/>
        <dbReference type="ChEBI" id="CHEBI:74563"/>
    </reaction>
    <physiologicalReaction direction="left-to-right" evidence="16">
        <dbReference type="Rhea" id="RHEA:37160"/>
    </physiologicalReaction>
</comment>
<dbReference type="InterPro" id="IPR002123">
    <property type="entry name" value="Plipid/glycerol_acylTrfase"/>
</dbReference>
<evidence type="ECO:0000313" key="22">
    <source>
        <dbReference type="Ensembl" id="ENSACAP00000024928.1"/>
    </source>
</evidence>
<dbReference type="SMART" id="SM00563">
    <property type="entry name" value="PlsC"/>
    <property type="match status" value="1"/>
</dbReference>
<evidence type="ECO:0000256" key="3">
    <source>
        <dbReference type="ARBA" id="ARBA00000816"/>
    </source>
</evidence>
<comment type="catalytic activity">
    <reaction evidence="2">
        <text>a 1-acyl-sn-glycero-3-phosphate + an acyl-CoA = a 1,2-diacyl-sn-glycero-3-phosphate + CoA</text>
        <dbReference type="Rhea" id="RHEA:19709"/>
        <dbReference type="ChEBI" id="CHEBI:57287"/>
        <dbReference type="ChEBI" id="CHEBI:57970"/>
        <dbReference type="ChEBI" id="CHEBI:58342"/>
        <dbReference type="ChEBI" id="CHEBI:58608"/>
        <dbReference type="EC" id="2.3.1.51"/>
    </reaction>
    <physiologicalReaction direction="left-to-right" evidence="2">
        <dbReference type="Rhea" id="RHEA:19710"/>
    </physiologicalReaction>
</comment>
<dbReference type="AlphaFoldDB" id="A0A803SPN8"/>
<evidence type="ECO:0000256" key="4">
    <source>
        <dbReference type="ARBA" id="ARBA00001783"/>
    </source>
</evidence>
<evidence type="ECO:0000259" key="21">
    <source>
        <dbReference type="SMART" id="SM00563"/>
    </source>
</evidence>
<keyword evidence="9 19" id="KW-0012">Acyltransferase</keyword>
<evidence type="ECO:0000256" key="2">
    <source>
        <dbReference type="ARBA" id="ARBA00000300"/>
    </source>
</evidence>
<comment type="catalytic activity">
    <reaction evidence="14">
        <text>heptadecanoyl-CoA + 1-(9Z-octadecenoyl)-sn-glycero-3-phosphate = 1-(9Z)-octadecenoyl-2-heptadecanoyl-sn-glycero-3-phosphate + CoA</text>
        <dbReference type="Rhea" id="RHEA:37155"/>
        <dbReference type="ChEBI" id="CHEBI:57287"/>
        <dbReference type="ChEBI" id="CHEBI:74307"/>
        <dbReference type="ChEBI" id="CHEBI:74544"/>
        <dbReference type="ChEBI" id="CHEBI:74558"/>
    </reaction>
    <physiologicalReaction direction="left-to-right" evidence="14">
        <dbReference type="Rhea" id="RHEA:37156"/>
    </physiologicalReaction>
</comment>
<comment type="catalytic activity">
    <reaction evidence="12">
        <text>1-(6Z,9Z,12Z-octadecatrienoyl)-sn-glycero-3-phosphate + (9Z)-octadecenoyl-CoA = (6Z,9Z,12Z)-octadecatrienoyl-2-(9Z)-octadecenoyl-sn-glycero-3-phosphate + CoA</text>
        <dbReference type="Rhea" id="RHEA:37179"/>
        <dbReference type="ChEBI" id="CHEBI:57287"/>
        <dbReference type="ChEBI" id="CHEBI:57387"/>
        <dbReference type="ChEBI" id="CHEBI:74581"/>
        <dbReference type="ChEBI" id="CHEBI:74582"/>
    </reaction>
    <physiologicalReaction direction="left-to-right" evidence="12">
        <dbReference type="Rhea" id="RHEA:37180"/>
    </physiologicalReaction>
</comment>
<evidence type="ECO:0000256" key="14">
    <source>
        <dbReference type="ARBA" id="ARBA00048956"/>
    </source>
</evidence>
<keyword evidence="19" id="KW-0444">Lipid biosynthesis</keyword>
<comment type="catalytic activity">
    <reaction evidence="17">
        <text>1-eicosanoyl-sn-glycero-3-phosphate + (9Z)-octadecenoyl-CoA = 1-eicosanoyl-2-(9Z)-octadecenoyl-sn-glycero-3-phosphate + CoA</text>
        <dbReference type="Rhea" id="RHEA:37183"/>
        <dbReference type="ChEBI" id="CHEBI:57287"/>
        <dbReference type="ChEBI" id="CHEBI:57387"/>
        <dbReference type="ChEBI" id="CHEBI:74583"/>
        <dbReference type="ChEBI" id="CHEBI:74584"/>
    </reaction>
    <physiologicalReaction direction="left-to-right" evidence="17">
        <dbReference type="Rhea" id="RHEA:37184"/>
    </physiologicalReaction>
</comment>
<dbReference type="InParanoid" id="A0A803SPN8"/>
<comment type="similarity">
    <text evidence="7 19">Belongs to the 1-acyl-sn-glycerol-3-phosphate acyltransferase family.</text>
</comment>
<dbReference type="PANTHER" id="PTHR10434:SF65">
    <property type="entry name" value="1-ACYL-SN-GLYCEROL-3-PHOSPHATE ACYLTRANSFERASE ALPHA"/>
    <property type="match status" value="1"/>
</dbReference>
<evidence type="ECO:0000256" key="5">
    <source>
        <dbReference type="ARBA" id="ARBA00004086"/>
    </source>
</evidence>
<dbReference type="NCBIfam" id="TIGR00530">
    <property type="entry name" value="AGP_acyltrn"/>
    <property type="match status" value="1"/>
</dbReference>
<evidence type="ECO:0000256" key="11">
    <source>
        <dbReference type="ARBA" id="ARBA00047814"/>
    </source>
</evidence>
<evidence type="ECO:0000256" key="1">
    <source>
        <dbReference type="ARBA" id="ARBA00000091"/>
    </source>
</evidence>
<organism evidence="22 23">
    <name type="scientific">Anolis carolinensis</name>
    <name type="common">Green anole</name>
    <name type="synonym">American chameleon</name>
    <dbReference type="NCBI Taxonomy" id="28377"/>
    <lineage>
        <taxon>Eukaryota</taxon>
        <taxon>Metazoa</taxon>
        <taxon>Chordata</taxon>
        <taxon>Craniata</taxon>
        <taxon>Vertebrata</taxon>
        <taxon>Euteleostomi</taxon>
        <taxon>Lepidosauria</taxon>
        <taxon>Squamata</taxon>
        <taxon>Bifurcata</taxon>
        <taxon>Unidentata</taxon>
        <taxon>Episquamata</taxon>
        <taxon>Toxicofera</taxon>
        <taxon>Iguania</taxon>
        <taxon>Dactyloidae</taxon>
        <taxon>Anolis</taxon>
    </lineage>
</organism>
<dbReference type="Bgee" id="ENSACAG00000028734">
    <property type="expression patterns" value="Expressed in forelimb bud and 10 other cell types or tissues"/>
</dbReference>
<dbReference type="PANTHER" id="PTHR10434">
    <property type="entry name" value="1-ACYL-SN-GLYCEROL-3-PHOSPHATE ACYLTRANSFERASE"/>
    <property type="match status" value="1"/>
</dbReference>
<comment type="catalytic activity">
    <reaction evidence="11">
        <text>1-tetradecanoyl-sn-glycerol 3-phosphate + (9Z)-octadecenoyl-CoA = 1-tetradecanoyl-2-(9Z)-octadecenoyl-sn-glycero-3-phosphate + CoA</text>
        <dbReference type="Rhea" id="RHEA:37187"/>
        <dbReference type="ChEBI" id="CHEBI:57287"/>
        <dbReference type="ChEBI" id="CHEBI:57387"/>
        <dbReference type="ChEBI" id="CHEBI:72683"/>
        <dbReference type="ChEBI" id="CHEBI:74586"/>
    </reaction>
    <physiologicalReaction direction="left-to-right" evidence="11">
        <dbReference type="Rhea" id="RHEA:37188"/>
    </physiologicalReaction>
</comment>
<keyword evidence="20" id="KW-0812">Transmembrane</keyword>
<keyword evidence="8 19" id="KW-0808">Transferase</keyword>
<feature type="transmembrane region" description="Helical" evidence="20">
    <location>
        <begin position="35"/>
        <end position="53"/>
    </location>
</feature>
<comment type="catalytic activity">
    <reaction evidence="10">
        <text>1-hexadecanoyl-sn-glycero-3-phosphate + (9Z)-octadecenoyl-CoA = 1-hexadecanoyl-2-(9Z-octadecenoyl)-sn-glycero-3-phosphate + CoA</text>
        <dbReference type="Rhea" id="RHEA:33187"/>
        <dbReference type="ChEBI" id="CHEBI:57287"/>
        <dbReference type="ChEBI" id="CHEBI:57387"/>
        <dbReference type="ChEBI" id="CHEBI:57518"/>
        <dbReference type="ChEBI" id="CHEBI:64839"/>
    </reaction>
    <physiologicalReaction direction="left-to-right" evidence="10">
        <dbReference type="Rhea" id="RHEA:33188"/>
    </physiologicalReaction>
</comment>
<evidence type="ECO:0000256" key="16">
    <source>
        <dbReference type="ARBA" id="ARBA00049345"/>
    </source>
</evidence>
<comment type="catalytic activity">
    <reaction evidence="1">
        <text>(11Z)-octadecenoyl-CoA + 1-(9Z-octadecenoyl)-sn-glycero-3-phosphate = 1-(9Z)-octadecenoyl-2-(11Z)-octadecenoyl-sn-glycero-3-phosphate + CoA</text>
        <dbReference type="Rhea" id="RHEA:37603"/>
        <dbReference type="ChEBI" id="CHEBI:57287"/>
        <dbReference type="ChEBI" id="CHEBI:74544"/>
        <dbReference type="ChEBI" id="CHEBI:75121"/>
        <dbReference type="ChEBI" id="CHEBI:75122"/>
    </reaction>
    <physiologicalReaction direction="left-to-right" evidence="1">
        <dbReference type="Rhea" id="RHEA:37604"/>
    </physiologicalReaction>
</comment>
<reference evidence="22 23" key="1">
    <citation type="submission" date="2009-12" db="EMBL/GenBank/DDBJ databases">
        <title>The Genome Sequence of Anolis carolinensis (Green Anole Lizard).</title>
        <authorList>
            <consortium name="The Genome Sequencing Platform"/>
            <person name="Di Palma F."/>
            <person name="Alfoldi J."/>
            <person name="Heiman D."/>
            <person name="Young S."/>
            <person name="Grabherr M."/>
            <person name="Johnson J."/>
            <person name="Lander E.S."/>
            <person name="Lindblad-Toh K."/>
        </authorList>
    </citation>
    <scope>NUCLEOTIDE SEQUENCE [LARGE SCALE GENOMIC DNA]</scope>
    <source>
        <strain evidence="22 23">JBL SC #1</strain>
    </source>
</reference>
<comment type="catalytic activity">
    <reaction evidence="3">
        <text>1-(9Z-octadecenoyl)-sn-glycero-3-phosphate + hexadecanoyl-CoA = 1-(9Z)-octadecenoyl-2-hexadecanoyl-sn-glycero-3-phosphate + CoA</text>
        <dbReference type="Rhea" id="RHEA:37143"/>
        <dbReference type="ChEBI" id="CHEBI:57287"/>
        <dbReference type="ChEBI" id="CHEBI:57379"/>
        <dbReference type="ChEBI" id="CHEBI:74544"/>
        <dbReference type="ChEBI" id="CHEBI:74551"/>
    </reaction>
    <physiologicalReaction direction="left-to-right" evidence="3">
        <dbReference type="Rhea" id="RHEA:37144"/>
    </physiologicalReaction>
</comment>
<evidence type="ECO:0000256" key="19">
    <source>
        <dbReference type="RuleBase" id="RU361267"/>
    </source>
</evidence>
<evidence type="ECO:0000256" key="12">
    <source>
        <dbReference type="ARBA" id="ARBA00048105"/>
    </source>
</evidence>
<evidence type="ECO:0000256" key="7">
    <source>
        <dbReference type="ARBA" id="ARBA00008655"/>
    </source>
</evidence>
<comment type="catalytic activity">
    <reaction evidence="18">
        <text>1-(9Z-octadecenoyl)-sn-glycero-3-phosphate + (9Z)-octadecenoyl-CoA = 1,2-di-(9Z-octadecenoyl)-sn-glycero-3-phosphate + CoA</text>
        <dbReference type="Rhea" id="RHEA:37131"/>
        <dbReference type="ChEBI" id="CHEBI:57287"/>
        <dbReference type="ChEBI" id="CHEBI:57387"/>
        <dbReference type="ChEBI" id="CHEBI:74544"/>
        <dbReference type="ChEBI" id="CHEBI:74546"/>
    </reaction>
    <physiologicalReaction direction="left-to-right" evidence="18">
        <dbReference type="Rhea" id="RHEA:37132"/>
    </physiologicalReaction>
</comment>
<comment type="function">
    <text evidence="5">Converts 1-acyl-sn-glycerol-3-phosphate (lysophosphatidic acid or LPA) into 1,2-diacyl-sn-glycerol-3-phosphate (phosphatidic acid or PA) by incorporating an acyl moiety at the sn-2 position of the glycerol backbone.</text>
</comment>